<feature type="chain" id="PRO_5022830027" evidence="2">
    <location>
        <begin position="16"/>
        <end position="761"/>
    </location>
</feature>
<keyword evidence="7" id="KW-1185">Reference proteome</keyword>
<dbReference type="InterPro" id="IPR037524">
    <property type="entry name" value="PA14/GLEYA"/>
</dbReference>
<dbReference type="PROSITE" id="PS51257">
    <property type="entry name" value="PROKAR_LIPOPROTEIN"/>
    <property type="match status" value="1"/>
</dbReference>
<dbReference type="EMBL" id="JAZHGA010000001">
    <property type="protein sequence ID" value="MEM5338123.1"/>
    <property type="molecule type" value="Genomic_DNA"/>
</dbReference>
<organism evidence="5 6">
    <name type="scientific">Paraburkholderia azotifigens</name>
    <dbReference type="NCBI Taxonomy" id="2057004"/>
    <lineage>
        <taxon>Bacteria</taxon>
        <taxon>Pseudomonadati</taxon>
        <taxon>Pseudomonadota</taxon>
        <taxon>Betaproteobacteria</taxon>
        <taxon>Burkholderiales</taxon>
        <taxon>Burkholderiaceae</taxon>
        <taxon>Paraburkholderia</taxon>
    </lineage>
</organism>
<dbReference type="SUPFAM" id="SSF51445">
    <property type="entry name" value="(Trans)glycosidases"/>
    <property type="match status" value="1"/>
</dbReference>
<evidence type="ECO:0000256" key="2">
    <source>
        <dbReference type="SAM" id="SignalP"/>
    </source>
</evidence>
<dbReference type="InterPro" id="IPR011658">
    <property type="entry name" value="PA14_dom"/>
</dbReference>
<dbReference type="Proteomes" id="UP001481677">
    <property type="component" value="Unassembled WGS sequence"/>
</dbReference>
<dbReference type="RefSeq" id="WP_147237168.1">
    <property type="nucleotide sequence ID" value="NZ_JAZHFZ010000001.1"/>
</dbReference>
<name>A0A5C6V6T8_9BURK</name>
<gene>
    <name evidence="5" type="ORF">FRZ40_34330</name>
    <name evidence="4" type="ORF">V4C56_00615</name>
</gene>
<dbReference type="AlphaFoldDB" id="A0A5C6V6T8"/>
<dbReference type="Proteomes" id="UP000321776">
    <property type="component" value="Unassembled WGS sequence"/>
</dbReference>
<accession>A0A5C6V6T8</accession>
<evidence type="ECO:0000256" key="1">
    <source>
        <dbReference type="SAM" id="MobiDB-lite"/>
    </source>
</evidence>
<dbReference type="Pfam" id="PF07691">
    <property type="entry name" value="PA14"/>
    <property type="match status" value="1"/>
</dbReference>
<dbReference type="SMART" id="SM00758">
    <property type="entry name" value="PA14"/>
    <property type="match status" value="1"/>
</dbReference>
<sequence>MRNFFVLSASAVLLAACGGNSDSSNPTAVANTQTPAATAASAAASAAVQNEFRLAGSTPLGMRTTTPAVVISDPDKNLPPYTPPAPPAALSTTTLGFGDFTSYLAPGSTQGWVPGTTASSITIPAPATNGTGAGDKAVALGSTYATASYEADVTVSNPVGTGPANAGFIVRTTNPTAGGPDSLTGYYIGLDTGSHTLVVGRENNNWTQFIQYPNSTITGGSTHHLKVTTSGTAITVDLDQQRVISANDATNALPAAFANGSFGVRRFGVGATFSNVTIKTYPKVTSPTFDFSKVAGMVYTPSTAVNAIDFWQNYDPAVVNRELTYAQTYGINTIAVYLHYLVWANDRVAFLSKFENLLEIASRHGIKVSPIFYDDCWNPTPQYGPQPAPVWGVHNSQWVQSPGTPIEQAYFQPTASNASITYKASLANYITDFVAPHRNDSRIIFWEPMNEPGCSGNGSLQQTRAVLMNDARIAILNAGATQPINSPQVQEDEGTYFSDFYAFHPYGNPYSGPVNGSYVNALNSETLQRGFTGTAGQTVSGIVSNYGGSTGFIIWELMIGRTNTRFHWGQVPGAPATVEPATPFQGTIYPDGHPWQTSEVQALTGGFDVKLPVLNVAYYNDPTFSSAPVKTSVTPLVDFDLNTERGTDSPDASAGVNATNYGIRWTGAIEASMSGLYTFSINSDNVARLWINGVQVISKKTSTRSTTSGIVWLNAKQPASIKVEYAHATGAANMHLSWWNPLVQSPAAVRIVPSNPLVATN</sequence>
<dbReference type="InterPro" id="IPR017853">
    <property type="entry name" value="GH"/>
</dbReference>
<feature type="region of interest" description="Disordered" evidence="1">
    <location>
        <begin position="71"/>
        <end position="90"/>
    </location>
</feature>
<reference evidence="5" key="2">
    <citation type="submission" date="2019-08" db="EMBL/GenBank/DDBJ databases">
        <authorList>
            <person name="Im W.-T."/>
        </authorList>
    </citation>
    <scope>NUCLEOTIDE SEQUENCE</scope>
    <source>
        <strain evidence="5">NF 2-5-3</strain>
    </source>
</reference>
<protein>
    <submittedName>
        <fullName evidence="5">Carbohydrate-binding protein</fullName>
    </submittedName>
    <submittedName>
        <fullName evidence="4">PA14 domain-containing protein</fullName>
    </submittedName>
</protein>
<feature type="signal peptide" evidence="2">
    <location>
        <begin position="1"/>
        <end position="15"/>
    </location>
</feature>
<evidence type="ECO:0000313" key="5">
    <source>
        <dbReference type="EMBL" id="TXC79465.1"/>
    </source>
</evidence>
<evidence type="ECO:0000313" key="4">
    <source>
        <dbReference type="EMBL" id="MEM5338123.1"/>
    </source>
</evidence>
<comment type="caution">
    <text evidence="5">The sequence shown here is derived from an EMBL/GenBank/DDBJ whole genome shotgun (WGS) entry which is preliminary data.</text>
</comment>
<dbReference type="Gene3D" id="3.20.20.80">
    <property type="entry name" value="Glycosidases"/>
    <property type="match status" value="1"/>
</dbReference>
<dbReference type="SUPFAM" id="SSF56988">
    <property type="entry name" value="Anthrax protective antigen"/>
    <property type="match status" value="1"/>
</dbReference>
<reference evidence="4 7" key="3">
    <citation type="submission" date="2024-01" db="EMBL/GenBank/DDBJ databases">
        <title>The diversity of rhizobia nodulating Mimosa spp. in eleven states of Brazil covering several biomes is determined by host plant, location, and edaphic factors.</title>
        <authorList>
            <person name="Rouws L."/>
            <person name="Barauna A."/>
            <person name="Beukes C."/>
            <person name="De Faria S.M."/>
            <person name="Gross E."/>
            <person name="Dos Reis Junior F.B."/>
            <person name="Simon M."/>
            <person name="Maluk M."/>
            <person name="Odee D.W."/>
            <person name="Kenicer G."/>
            <person name="Young J.P.W."/>
            <person name="Reis V.M."/>
            <person name="Zilli J."/>
            <person name="James E.K."/>
        </authorList>
    </citation>
    <scope>NUCLEOTIDE SEQUENCE [LARGE SCALE GENOMIC DNA]</scope>
    <source>
        <strain evidence="4 7">JPY530</strain>
    </source>
</reference>
<proteinExistence type="predicted"/>
<evidence type="ECO:0000259" key="3">
    <source>
        <dbReference type="PROSITE" id="PS51820"/>
    </source>
</evidence>
<evidence type="ECO:0000313" key="7">
    <source>
        <dbReference type="Proteomes" id="UP001481677"/>
    </source>
</evidence>
<dbReference type="Gene3D" id="3.90.182.10">
    <property type="entry name" value="Toxin - Anthrax Protective Antigen,domain 1"/>
    <property type="match status" value="1"/>
</dbReference>
<dbReference type="EMBL" id="VOQS01000005">
    <property type="protein sequence ID" value="TXC79465.1"/>
    <property type="molecule type" value="Genomic_DNA"/>
</dbReference>
<feature type="domain" description="PA14" evidence="3">
    <location>
        <begin position="609"/>
        <end position="755"/>
    </location>
</feature>
<keyword evidence="2" id="KW-0732">Signal</keyword>
<reference evidence="5 6" key="1">
    <citation type="journal article" date="2018" name="Int. J. Syst. Evol. Microbiol.">
        <title>Paraburkholderia azotifigens sp. nov., a nitrogen-fixing bacterium isolated from paddy soil.</title>
        <authorList>
            <person name="Choi G.M."/>
            <person name="Im W.T."/>
        </authorList>
    </citation>
    <scope>NUCLEOTIDE SEQUENCE [LARGE SCALE GENOMIC DNA]</scope>
    <source>
        <strain evidence="5 6">NF 2-5-3</strain>
    </source>
</reference>
<dbReference type="PROSITE" id="PS51820">
    <property type="entry name" value="PA14"/>
    <property type="match status" value="1"/>
</dbReference>
<evidence type="ECO:0000313" key="6">
    <source>
        <dbReference type="Proteomes" id="UP000321776"/>
    </source>
</evidence>
<dbReference type="Gene3D" id="2.60.120.560">
    <property type="entry name" value="Exo-inulinase, domain 1"/>
    <property type="match status" value="1"/>
</dbReference>